<comment type="caution">
    <text evidence="2">The sequence shown here is derived from an EMBL/GenBank/DDBJ whole genome shotgun (WGS) entry which is preliminary data.</text>
</comment>
<gene>
    <name evidence="2" type="ORF">RF55_9788</name>
</gene>
<reference evidence="2 3" key="1">
    <citation type="submission" date="2015-04" db="EMBL/GenBank/DDBJ databases">
        <title>Lasius niger genome sequencing.</title>
        <authorList>
            <person name="Konorov E.A."/>
            <person name="Nikitin M.A."/>
            <person name="Kirill M.V."/>
            <person name="Chang P."/>
        </authorList>
    </citation>
    <scope>NUCLEOTIDE SEQUENCE [LARGE SCALE GENOMIC DNA]</scope>
    <source>
        <tissue evidence="2">Whole</tissue>
    </source>
</reference>
<dbReference type="Proteomes" id="UP000036403">
    <property type="component" value="Unassembled WGS sequence"/>
</dbReference>
<evidence type="ECO:0000313" key="2">
    <source>
        <dbReference type="EMBL" id="KMQ90456.1"/>
    </source>
</evidence>
<dbReference type="PaxDb" id="67767-A0A0J7KJP2"/>
<feature type="compositionally biased region" description="Basic and acidic residues" evidence="1">
    <location>
        <begin position="93"/>
        <end position="109"/>
    </location>
</feature>
<protein>
    <submittedName>
        <fullName evidence="2">Ropporin-1-like protein</fullName>
    </submittedName>
</protein>
<organism evidence="2 3">
    <name type="scientific">Lasius niger</name>
    <name type="common">Black garden ant</name>
    <dbReference type="NCBI Taxonomy" id="67767"/>
    <lineage>
        <taxon>Eukaryota</taxon>
        <taxon>Metazoa</taxon>
        <taxon>Ecdysozoa</taxon>
        <taxon>Arthropoda</taxon>
        <taxon>Hexapoda</taxon>
        <taxon>Insecta</taxon>
        <taxon>Pterygota</taxon>
        <taxon>Neoptera</taxon>
        <taxon>Endopterygota</taxon>
        <taxon>Hymenoptera</taxon>
        <taxon>Apocrita</taxon>
        <taxon>Aculeata</taxon>
        <taxon>Formicoidea</taxon>
        <taxon>Formicidae</taxon>
        <taxon>Formicinae</taxon>
        <taxon>Lasius</taxon>
        <taxon>Lasius</taxon>
    </lineage>
</organism>
<dbReference type="OrthoDB" id="10067602at2759"/>
<feature type="compositionally biased region" description="Polar residues" evidence="1">
    <location>
        <begin position="78"/>
        <end position="92"/>
    </location>
</feature>
<feature type="compositionally biased region" description="Basic and acidic residues" evidence="1">
    <location>
        <begin position="18"/>
        <end position="42"/>
    </location>
</feature>
<accession>A0A0J7KJP2</accession>
<name>A0A0J7KJP2_LASNI</name>
<feature type="compositionally biased region" description="Acidic residues" evidence="1">
    <location>
        <begin position="1"/>
        <end position="14"/>
    </location>
</feature>
<feature type="compositionally biased region" description="Basic and acidic residues" evidence="1">
    <location>
        <begin position="54"/>
        <end position="76"/>
    </location>
</feature>
<feature type="region of interest" description="Disordered" evidence="1">
    <location>
        <begin position="123"/>
        <end position="160"/>
    </location>
</feature>
<proteinExistence type="predicted"/>
<dbReference type="STRING" id="67767.A0A0J7KJP2"/>
<keyword evidence="3" id="KW-1185">Reference proteome</keyword>
<sequence>EEETTSSGTDEDVCGEAPSEKRASESLEILKDHGDDPKHSDVDTVSARQSVAGDKTEIEIESIHRHNSREGERDESTIETNVNESSAVSSINDHTEHYNSREDLSKRDDDAFDSDEVEKRILGEAEAIERTTTTTSIDLKSHRELGEPEGGGQTPPPDPLKEFLKRMRAEVEAGRLETIFRVSGIGPPISTERVTAVGLWLTDCARRQRGLVGPRNIRHFLCPNLDDVSECACA</sequence>
<evidence type="ECO:0000256" key="1">
    <source>
        <dbReference type="SAM" id="MobiDB-lite"/>
    </source>
</evidence>
<dbReference type="EMBL" id="LBMM01006616">
    <property type="protein sequence ID" value="KMQ90456.1"/>
    <property type="molecule type" value="Genomic_DNA"/>
</dbReference>
<feature type="region of interest" description="Disordered" evidence="1">
    <location>
        <begin position="1"/>
        <end position="111"/>
    </location>
</feature>
<evidence type="ECO:0000313" key="3">
    <source>
        <dbReference type="Proteomes" id="UP000036403"/>
    </source>
</evidence>
<feature type="non-terminal residue" evidence="2">
    <location>
        <position position="1"/>
    </location>
</feature>
<dbReference type="AlphaFoldDB" id="A0A0J7KJP2"/>